<evidence type="ECO:0000313" key="2">
    <source>
        <dbReference type="Proteomes" id="UP000282184"/>
    </source>
</evidence>
<keyword evidence="2" id="KW-1185">Reference proteome</keyword>
<dbReference type="RefSeq" id="WP_126696416.1">
    <property type="nucleotide sequence ID" value="NZ_RXOF01000025.1"/>
</dbReference>
<evidence type="ECO:0008006" key="3">
    <source>
        <dbReference type="Google" id="ProtNLM"/>
    </source>
</evidence>
<comment type="caution">
    <text evidence="1">The sequence shown here is derived from an EMBL/GenBank/DDBJ whole genome shotgun (WGS) entry which is preliminary data.</text>
</comment>
<name>A0A431TUD0_9BACT</name>
<evidence type="ECO:0000313" key="1">
    <source>
        <dbReference type="EMBL" id="RTQ44724.1"/>
    </source>
</evidence>
<protein>
    <recommendedName>
        <fullName evidence="3">DUF3575 domain-containing protein</fullName>
    </recommendedName>
</protein>
<dbReference type="Proteomes" id="UP000282184">
    <property type="component" value="Unassembled WGS sequence"/>
</dbReference>
<reference evidence="1 2" key="1">
    <citation type="submission" date="2018-12" db="EMBL/GenBank/DDBJ databases">
        <title>Hymenobacter gummosus sp. nov., isolated from a spring.</title>
        <authorList>
            <person name="Nie L."/>
        </authorList>
    </citation>
    <scope>NUCLEOTIDE SEQUENCE [LARGE SCALE GENOMIC DNA]</scope>
    <source>
        <strain evidence="1 2">KCTC 52166</strain>
    </source>
</reference>
<dbReference type="OrthoDB" id="874107at2"/>
<sequence>MFSVRKSLGLRLWSGLRHTPVGARAELFRWGRWGPTALGLGYQTNFRGNQQLAARVSYTNPCYGTTDHRTAFQSAELLYSRIHLRPAGFYFSSYTLQGDFGRFRKHQGPALLLGAGYAERRQENTRRPGPGGLLGLSAGLPKLKLHLTATVARWPGAWQWRAEAGRSFRRLDTALQLNSLGRYRELNLSLGYTIY</sequence>
<gene>
    <name evidence="1" type="ORF">EJV47_27415</name>
</gene>
<proteinExistence type="predicted"/>
<accession>A0A431TUD0</accession>
<dbReference type="EMBL" id="RXOF01000025">
    <property type="protein sequence ID" value="RTQ44724.1"/>
    <property type="molecule type" value="Genomic_DNA"/>
</dbReference>
<dbReference type="AlphaFoldDB" id="A0A431TUD0"/>
<organism evidence="1 2">
    <name type="scientific">Hymenobacter gummosus</name>
    <dbReference type="NCBI Taxonomy" id="1776032"/>
    <lineage>
        <taxon>Bacteria</taxon>
        <taxon>Pseudomonadati</taxon>
        <taxon>Bacteroidota</taxon>
        <taxon>Cytophagia</taxon>
        <taxon>Cytophagales</taxon>
        <taxon>Hymenobacteraceae</taxon>
        <taxon>Hymenobacter</taxon>
    </lineage>
</organism>